<gene>
    <name evidence="3" type="ORF">GCM10011395_03760</name>
</gene>
<dbReference type="EMBL" id="BMDW01000002">
    <property type="protein sequence ID" value="GGA36688.1"/>
    <property type="molecule type" value="Genomic_DNA"/>
</dbReference>
<comment type="caution">
    <text evidence="3">The sequence shown here is derived from an EMBL/GenBank/DDBJ whole genome shotgun (WGS) entry which is preliminary data.</text>
</comment>
<proteinExistence type="predicted"/>
<evidence type="ECO:0000313" key="3">
    <source>
        <dbReference type="EMBL" id="GGA36688.1"/>
    </source>
</evidence>
<keyword evidence="1" id="KW-0456">Lyase</keyword>
<keyword evidence="4" id="KW-1185">Reference proteome</keyword>
<name>A0ABQ1G3C9_9SPHN</name>
<accession>A0ABQ1G3C9</accession>
<evidence type="ECO:0000256" key="1">
    <source>
        <dbReference type="ARBA" id="ARBA00023239"/>
    </source>
</evidence>
<dbReference type="PANTHER" id="PTHR21240">
    <property type="entry name" value="2-AMINO-3-CARBOXYLMUCONATE-6-SEMIALDEHYDE DECARBOXYLASE"/>
    <property type="match status" value="1"/>
</dbReference>
<protein>
    <submittedName>
        <fullName evidence="3">Amidohydrolase</fullName>
    </submittedName>
</protein>
<dbReference type="Proteomes" id="UP000618591">
    <property type="component" value="Unassembled WGS sequence"/>
</dbReference>
<sequence>MPRPRDIGVIDTLIGFRDRTHAPLVASEKVKWDRHPAEYMFKDLPGELAAGQTRDSSIEETLAKMDAFNIRVGVIHTNDDRTAEALRRYPDRFVGIMPTNPHRGMDAVRDIQRAYDDYGLKGVSMFPSGQNPPCPINDKHWYPVYAKCCELDIPVFCTTGVPGPRIPLAPQKIELIDEVCYDFPELKFVMRHGADPWVELAVKLLLKWPNLYYSTTAFAPKYWPKEIIDFANTRGSDKIIYGGYFPMGLDLERIFREMDDVPFKDEVWPKFLHDNAAKVLGLTA</sequence>
<dbReference type="Gene3D" id="3.20.20.140">
    <property type="entry name" value="Metal-dependent hydrolases"/>
    <property type="match status" value="1"/>
</dbReference>
<dbReference type="InterPro" id="IPR032466">
    <property type="entry name" value="Metal_Hydrolase"/>
</dbReference>
<evidence type="ECO:0000313" key="4">
    <source>
        <dbReference type="Proteomes" id="UP000618591"/>
    </source>
</evidence>
<feature type="domain" description="Amidohydrolase-related" evidence="2">
    <location>
        <begin position="53"/>
        <end position="282"/>
    </location>
</feature>
<dbReference type="PANTHER" id="PTHR21240:SF19">
    <property type="entry name" value="CATALYTIC_ HYDROLASE"/>
    <property type="match status" value="1"/>
</dbReference>
<dbReference type="InterPro" id="IPR032465">
    <property type="entry name" value="ACMSD"/>
</dbReference>
<dbReference type="RefSeq" id="WP_188445087.1">
    <property type="nucleotide sequence ID" value="NZ_BMDW01000002.1"/>
</dbReference>
<evidence type="ECO:0000259" key="2">
    <source>
        <dbReference type="Pfam" id="PF04909"/>
    </source>
</evidence>
<dbReference type="SUPFAM" id="SSF51556">
    <property type="entry name" value="Metallo-dependent hydrolases"/>
    <property type="match status" value="1"/>
</dbReference>
<dbReference type="InterPro" id="IPR006680">
    <property type="entry name" value="Amidohydro-rel"/>
</dbReference>
<reference evidence="4" key="1">
    <citation type="journal article" date="2019" name="Int. J. Syst. Evol. Microbiol.">
        <title>The Global Catalogue of Microorganisms (GCM) 10K type strain sequencing project: providing services to taxonomists for standard genome sequencing and annotation.</title>
        <authorList>
            <consortium name="The Broad Institute Genomics Platform"/>
            <consortium name="The Broad Institute Genome Sequencing Center for Infectious Disease"/>
            <person name="Wu L."/>
            <person name="Ma J."/>
        </authorList>
    </citation>
    <scope>NUCLEOTIDE SEQUENCE [LARGE SCALE GENOMIC DNA]</scope>
    <source>
        <strain evidence="4">CGMCC 1.10106</strain>
    </source>
</reference>
<dbReference type="Pfam" id="PF04909">
    <property type="entry name" value="Amidohydro_2"/>
    <property type="match status" value="1"/>
</dbReference>
<organism evidence="3 4">
    <name type="scientific">Sphingomonas psychrolutea</name>
    <dbReference type="NCBI Taxonomy" id="1259676"/>
    <lineage>
        <taxon>Bacteria</taxon>
        <taxon>Pseudomonadati</taxon>
        <taxon>Pseudomonadota</taxon>
        <taxon>Alphaproteobacteria</taxon>
        <taxon>Sphingomonadales</taxon>
        <taxon>Sphingomonadaceae</taxon>
        <taxon>Sphingomonas</taxon>
    </lineage>
</organism>